<dbReference type="PANTHER" id="PTHR11091">
    <property type="entry name" value="OXIDOREDUCTASE-RELATED"/>
    <property type="match status" value="1"/>
</dbReference>
<evidence type="ECO:0000256" key="2">
    <source>
        <dbReference type="ARBA" id="ARBA00023002"/>
    </source>
</evidence>
<dbReference type="InterPro" id="IPR043144">
    <property type="entry name" value="Mal/L-sulf/L-lact_DH-like_ah"/>
</dbReference>
<comment type="similarity">
    <text evidence="1">Belongs to the LDH2/MDH2 oxidoreductase family.</text>
</comment>
<dbReference type="PANTHER" id="PTHR11091:SF0">
    <property type="entry name" value="MALATE DEHYDROGENASE"/>
    <property type="match status" value="1"/>
</dbReference>
<name>A0ABN3GTC7_9PSEU</name>
<reference evidence="3 4" key="1">
    <citation type="journal article" date="2019" name="Int. J. Syst. Evol. Microbiol.">
        <title>The Global Catalogue of Microorganisms (GCM) 10K type strain sequencing project: providing services to taxonomists for standard genome sequencing and annotation.</title>
        <authorList>
            <consortium name="The Broad Institute Genomics Platform"/>
            <consortium name="The Broad Institute Genome Sequencing Center for Infectious Disease"/>
            <person name="Wu L."/>
            <person name="Ma J."/>
        </authorList>
    </citation>
    <scope>NUCLEOTIDE SEQUENCE [LARGE SCALE GENOMIC DNA]</scope>
    <source>
        <strain evidence="3 4">JCM 16221</strain>
    </source>
</reference>
<comment type="caution">
    <text evidence="3">The sequence shown here is derived from an EMBL/GenBank/DDBJ whole genome shotgun (WGS) entry which is preliminary data.</text>
</comment>
<keyword evidence="2" id="KW-0560">Oxidoreductase</keyword>
<evidence type="ECO:0000313" key="4">
    <source>
        <dbReference type="Proteomes" id="UP001501218"/>
    </source>
</evidence>
<evidence type="ECO:0000313" key="3">
    <source>
        <dbReference type="EMBL" id="GAA2360519.1"/>
    </source>
</evidence>
<evidence type="ECO:0000256" key="1">
    <source>
        <dbReference type="ARBA" id="ARBA00006056"/>
    </source>
</evidence>
<dbReference type="EMBL" id="BAAARA010000021">
    <property type="protein sequence ID" value="GAA2360519.1"/>
    <property type="molecule type" value="Genomic_DNA"/>
</dbReference>
<dbReference type="RefSeq" id="WP_344136385.1">
    <property type="nucleotide sequence ID" value="NZ_BAAARA010000021.1"/>
</dbReference>
<keyword evidence="4" id="KW-1185">Reference proteome</keyword>
<protein>
    <submittedName>
        <fullName evidence="3">Ldh family oxidoreductase</fullName>
    </submittedName>
</protein>
<gene>
    <name evidence="3" type="ORF">GCM10009854_44510</name>
</gene>
<sequence length="363" mass="38157">MSNPQPDPVHVPYDQLHHLISGQFTRRGVPTERARLAASALCHGDLCGFESHGAFNLTRLYLPLFDSARVDPGAEPVTRTDLGACATVDAGRALGLWAAAEAMDHAIERAGTHGLGLVSVRGGTHLGCAGFHAARAAEAGMIGVVASNCGGQRIARPPRGALAMLGTNPLAVAAPALPEHPFVLDMSTTVVPTGKVRLAASDGASVPDGWIADDTDRPVTDPHAFDGGTAHLRWLGGDPETGSHKGFGLGLTVEVLSALLSGSGIGPAPEALRGEAGRDDDIGYFVLAIDGQRLRPDFAEAARAMFGAVLDCPPATGDDVVRYPGWWEAERSWQRRCEGVPIRPRLHRELVELGLRDAEAVAR</sequence>
<dbReference type="InterPro" id="IPR003767">
    <property type="entry name" value="Malate/L-lactate_DH-like"/>
</dbReference>
<dbReference type="InterPro" id="IPR036111">
    <property type="entry name" value="Mal/L-sulfo/L-lacto_DH-like_sf"/>
</dbReference>
<organism evidence="3 4">
    <name type="scientific">Saccharopolyspora halophila</name>
    <dbReference type="NCBI Taxonomy" id="405551"/>
    <lineage>
        <taxon>Bacteria</taxon>
        <taxon>Bacillati</taxon>
        <taxon>Actinomycetota</taxon>
        <taxon>Actinomycetes</taxon>
        <taxon>Pseudonocardiales</taxon>
        <taxon>Pseudonocardiaceae</taxon>
        <taxon>Saccharopolyspora</taxon>
    </lineage>
</organism>
<dbReference type="Gene3D" id="1.10.1530.10">
    <property type="match status" value="1"/>
</dbReference>
<dbReference type="InterPro" id="IPR043143">
    <property type="entry name" value="Mal/L-sulf/L-lact_DH-like_NADP"/>
</dbReference>
<dbReference type="Pfam" id="PF02615">
    <property type="entry name" value="Ldh_2"/>
    <property type="match status" value="1"/>
</dbReference>
<proteinExistence type="inferred from homology"/>
<dbReference type="SUPFAM" id="SSF89733">
    <property type="entry name" value="L-sulfolactate dehydrogenase-like"/>
    <property type="match status" value="1"/>
</dbReference>
<accession>A0ABN3GTC7</accession>
<dbReference type="Proteomes" id="UP001501218">
    <property type="component" value="Unassembled WGS sequence"/>
</dbReference>
<dbReference type="Gene3D" id="3.30.1370.60">
    <property type="entry name" value="Hypothetical oxidoreductase yiak, domain 2"/>
    <property type="match status" value="1"/>
</dbReference>